<evidence type="ECO:0000256" key="8">
    <source>
        <dbReference type="ARBA" id="ARBA00023315"/>
    </source>
</evidence>
<keyword evidence="7" id="KW-0809">Transit peptide</keyword>
<evidence type="ECO:0000256" key="6">
    <source>
        <dbReference type="ARBA" id="ARBA00022823"/>
    </source>
</evidence>
<dbReference type="Gene3D" id="2.40.50.100">
    <property type="match status" value="1"/>
</dbReference>
<evidence type="ECO:0000256" key="11">
    <source>
        <dbReference type="SAM" id="MobiDB-lite"/>
    </source>
</evidence>
<proteinExistence type="inferred from homology"/>
<dbReference type="GO" id="GO:0006099">
    <property type="term" value="P:tricarboxylic acid cycle"/>
    <property type="evidence" value="ECO:0007669"/>
    <property type="project" value="UniProtKB-KW"/>
</dbReference>
<sequence length="330" mass="36842">MRLYSCLLTKPSVFKCLSYRGVRVLFGQQGIQKLVRGPVITDRFDGVLSVRFSRIFQHLRWFKLGSWHYSDIIVKVPPFPESVNEGDIRWDKKEGDGVLKDEVVCEIETDKTAIPVPSPVAGTISALMVPESSTVKSGQEIFKVMPGVVKPTPQAPPSKSKPTPSLSPAQSKSISPPMPPGSRTENRVKMTALRKTTAKRLKDSQNTFAMLTTFNEIDMSALIEFRRLNQKAFKEKYGVKLGFMSAFLKSSAYALLNQPVVNAVIDGDAIVYRNYVDISVAVASPKVVIRPMMYVALTYDHRLVDGREAVTFLRKIKESVEDPKIILFGL</sequence>
<evidence type="ECO:0000256" key="1">
    <source>
        <dbReference type="ARBA" id="ARBA00001938"/>
    </source>
</evidence>
<keyword evidence="14" id="KW-1185">Reference proteome</keyword>
<evidence type="ECO:0000256" key="10">
    <source>
        <dbReference type="RuleBase" id="RU003423"/>
    </source>
</evidence>
<accession>A0ABD0YHA1</accession>
<dbReference type="InterPro" id="IPR001078">
    <property type="entry name" value="2-oxoacid_DH_actylTfrase"/>
</dbReference>
<keyword evidence="8 10" id="KW-0012">Acyltransferase</keyword>
<dbReference type="Pfam" id="PF00198">
    <property type="entry name" value="2-oxoacid_dh"/>
    <property type="match status" value="1"/>
</dbReference>
<dbReference type="InterPro" id="IPR000089">
    <property type="entry name" value="Biotin_lipoyl"/>
</dbReference>
<dbReference type="GO" id="GO:0016746">
    <property type="term" value="F:acyltransferase activity"/>
    <property type="evidence" value="ECO:0007669"/>
    <property type="project" value="UniProtKB-KW"/>
</dbReference>
<dbReference type="EC" id="2.3.1.-" evidence="10"/>
<dbReference type="PANTHER" id="PTHR43416:SF5">
    <property type="entry name" value="DIHYDROLIPOYLLYSINE-RESIDUE SUCCINYLTRANSFERASE COMPONENT OF 2-OXOGLUTARATE DEHYDROGENASE COMPLEX, MITOCHONDRIAL"/>
    <property type="match status" value="1"/>
</dbReference>
<dbReference type="PANTHER" id="PTHR43416">
    <property type="entry name" value="DIHYDROLIPOYLLYSINE-RESIDUE SUCCINYLTRANSFERASE COMPONENT OF 2-OXOGLUTARATE DEHYDROGENASE COMPLEX, MITOCHONDRIAL-RELATED"/>
    <property type="match status" value="1"/>
</dbReference>
<evidence type="ECO:0000256" key="4">
    <source>
        <dbReference type="ARBA" id="ARBA00022532"/>
    </source>
</evidence>
<evidence type="ECO:0000256" key="7">
    <source>
        <dbReference type="ARBA" id="ARBA00022946"/>
    </source>
</evidence>
<keyword evidence="6 10" id="KW-0450">Lipoyl</keyword>
<comment type="function">
    <text evidence="9">Dihydrolipoamide succinyltransferase (E2) component of the 2-oxoglutarate dehydrogenase complex. The 2-oxoglutarate dehydrogenase complex catalyzes the overall conversion of 2-oxoglutarate to succinyl-CoA and CO(2). The 2-oxoglutarate dehydrogenase complex is mainly active in the mitochondrion. A fraction of the 2-oxoglutarate dehydrogenase complex also localizes in the nucleus and is required for lysine succinylation of histones: associates with KAT2A on chromatin and provides succinyl-CoA to histone succinyltransferase KAT2A.</text>
</comment>
<evidence type="ECO:0000313" key="13">
    <source>
        <dbReference type="EMBL" id="KAL1130666.1"/>
    </source>
</evidence>
<dbReference type="Proteomes" id="UP001558652">
    <property type="component" value="Unassembled WGS sequence"/>
</dbReference>
<evidence type="ECO:0000259" key="12">
    <source>
        <dbReference type="PROSITE" id="PS50968"/>
    </source>
</evidence>
<dbReference type="PROSITE" id="PS50968">
    <property type="entry name" value="BIOTINYL_LIPOYL"/>
    <property type="match status" value="1"/>
</dbReference>
<protein>
    <recommendedName>
        <fullName evidence="10">Dihydrolipoamide acetyltransferase component of pyruvate dehydrogenase complex</fullName>
        <ecNumber evidence="10">2.3.1.-</ecNumber>
    </recommendedName>
</protein>
<dbReference type="PROSITE" id="PS00189">
    <property type="entry name" value="LIPOYL"/>
    <property type="match status" value="1"/>
</dbReference>
<dbReference type="Gene3D" id="3.30.559.10">
    <property type="entry name" value="Chloramphenicol acetyltransferase-like domain"/>
    <property type="match status" value="2"/>
</dbReference>
<evidence type="ECO:0000256" key="5">
    <source>
        <dbReference type="ARBA" id="ARBA00022679"/>
    </source>
</evidence>
<organism evidence="13 14">
    <name type="scientific">Ranatra chinensis</name>
    <dbReference type="NCBI Taxonomy" id="642074"/>
    <lineage>
        <taxon>Eukaryota</taxon>
        <taxon>Metazoa</taxon>
        <taxon>Ecdysozoa</taxon>
        <taxon>Arthropoda</taxon>
        <taxon>Hexapoda</taxon>
        <taxon>Insecta</taxon>
        <taxon>Pterygota</taxon>
        <taxon>Neoptera</taxon>
        <taxon>Paraneoptera</taxon>
        <taxon>Hemiptera</taxon>
        <taxon>Heteroptera</taxon>
        <taxon>Panheteroptera</taxon>
        <taxon>Nepomorpha</taxon>
        <taxon>Nepidae</taxon>
        <taxon>Ranatrinae</taxon>
        <taxon>Ranatra</taxon>
    </lineage>
</organism>
<dbReference type="Pfam" id="PF00364">
    <property type="entry name" value="Biotin_lipoyl"/>
    <property type="match status" value="1"/>
</dbReference>
<evidence type="ECO:0000256" key="9">
    <source>
        <dbReference type="ARBA" id="ARBA00046046"/>
    </source>
</evidence>
<comment type="similarity">
    <text evidence="3 10">Belongs to the 2-oxoacid dehydrogenase family.</text>
</comment>
<keyword evidence="5 10" id="KW-0808">Transferase</keyword>
<name>A0ABD0YHA1_9HEMI</name>
<dbReference type="InterPro" id="IPR023213">
    <property type="entry name" value="CAT-like_dom_sf"/>
</dbReference>
<evidence type="ECO:0000313" key="14">
    <source>
        <dbReference type="Proteomes" id="UP001558652"/>
    </source>
</evidence>
<dbReference type="SUPFAM" id="SSF51230">
    <property type="entry name" value="Single hybrid motif"/>
    <property type="match status" value="1"/>
</dbReference>
<keyword evidence="4" id="KW-0816">Tricarboxylic acid cycle</keyword>
<dbReference type="AlphaFoldDB" id="A0ABD0YHA1"/>
<gene>
    <name evidence="13" type="ORF">AAG570_011908</name>
</gene>
<reference evidence="13 14" key="1">
    <citation type="submission" date="2024-07" db="EMBL/GenBank/DDBJ databases">
        <title>Chromosome-level genome assembly of the water stick insect Ranatra chinensis (Heteroptera: Nepidae).</title>
        <authorList>
            <person name="Liu X."/>
        </authorList>
    </citation>
    <scope>NUCLEOTIDE SEQUENCE [LARGE SCALE GENOMIC DNA]</scope>
    <source>
        <strain evidence="13">Cailab_2021Rc</strain>
        <tissue evidence="13">Muscle</tissue>
    </source>
</reference>
<comment type="pathway">
    <text evidence="2">Amino-acid degradation; L-lysine degradation via saccharopine pathway; glutaryl-CoA from L-lysine: step 6/6.</text>
</comment>
<dbReference type="InterPro" id="IPR050537">
    <property type="entry name" value="2-oxoacid_dehydrogenase"/>
</dbReference>
<evidence type="ECO:0000256" key="2">
    <source>
        <dbReference type="ARBA" id="ARBA00005145"/>
    </source>
</evidence>
<dbReference type="SUPFAM" id="SSF52777">
    <property type="entry name" value="CoA-dependent acyltransferases"/>
    <property type="match status" value="1"/>
</dbReference>
<feature type="region of interest" description="Disordered" evidence="11">
    <location>
        <begin position="148"/>
        <end position="186"/>
    </location>
</feature>
<dbReference type="CDD" id="cd06849">
    <property type="entry name" value="lipoyl_domain"/>
    <property type="match status" value="1"/>
</dbReference>
<comment type="caution">
    <text evidence="13">The sequence shown here is derived from an EMBL/GenBank/DDBJ whole genome shotgun (WGS) entry which is preliminary data.</text>
</comment>
<feature type="domain" description="Lipoyl-binding" evidence="12">
    <location>
        <begin position="71"/>
        <end position="145"/>
    </location>
</feature>
<dbReference type="InterPro" id="IPR003016">
    <property type="entry name" value="2-oxoA_DH_lipoyl-BS"/>
</dbReference>
<comment type="cofactor">
    <cofactor evidence="1 10">
        <name>(R)-lipoate</name>
        <dbReference type="ChEBI" id="CHEBI:83088"/>
    </cofactor>
</comment>
<evidence type="ECO:0000256" key="3">
    <source>
        <dbReference type="ARBA" id="ARBA00007317"/>
    </source>
</evidence>
<feature type="compositionally biased region" description="Low complexity" evidence="11">
    <location>
        <begin position="157"/>
        <end position="169"/>
    </location>
</feature>
<dbReference type="EMBL" id="JBFDAA010000007">
    <property type="protein sequence ID" value="KAL1130666.1"/>
    <property type="molecule type" value="Genomic_DNA"/>
</dbReference>
<dbReference type="InterPro" id="IPR011053">
    <property type="entry name" value="Single_hybrid_motif"/>
</dbReference>